<gene>
    <name evidence="10" type="ORF">Plil01_000231200</name>
</gene>
<dbReference type="PANTHER" id="PTHR11567:SF110">
    <property type="entry name" value="2-PHOSPHOXYLOSE PHOSPHATASE 1"/>
    <property type="match status" value="1"/>
</dbReference>
<proteinExistence type="inferred from homology"/>
<dbReference type="Pfam" id="PF00328">
    <property type="entry name" value="His_Phos_2"/>
    <property type="match status" value="1"/>
</dbReference>
<feature type="compositionally biased region" description="Basic and acidic residues" evidence="6">
    <location>
        <begin position="1390"/>
        <end position="1401"/>
    </location>
</feature>
<dbReference type="Pfam" id="PF02181">
    <property type="entry name" value="FH2"/>
    <property type="match status" value="1"/>
</dbReference>
<dbReference type="InterPro" id="IPR000560">
    <property type="entry name" value="His_Pase_clade-2"/>
</dbReference>
<keyword evidence="11" id="KW-1185">Reference proteome</keyword>
<dbReference type="CDD" id="cd00065">
    <property type="entry name" value="FYVE_like_SF"/>
    <property type="match status" value="1"/>
</dbReference>
<feature type="region of interest" description="Disordered" evidence="6">
    <location>
        <begin position="1044"/>
        <end position="1067"/>
    </location>
</feature>
<reference evidence="10" key="1">
    <citation type="submission" date="2023-04" db="EMBL/GenBank/DDBJ databases">
        <title>Phytophthora lilii NBRC 32176.</title>
        <authorList>
            <person name="Ichikawa N."/>
            <person name="Sato H."/>
            <person name="Tonouchi N."/>
        </authorList>
    </citation>
    <scope>NUCLEOTIDE SEQUENCE</scope>
    <source>
        <strain evidence="10">NBRC 32176</strain>
    </source>
</reference>
<dbReference type="OrthoDB" id="1668162at2759"/>
<dbReference type="Gene3D" id="2.60.120.680">
    <property type="entry name" value="GOLD domain"/>
    <property type="match status" value="1"/>
</dbReference>
<feature type="domain" description="FYVE zinc finger" evidence="8">
    <location>
        <begin position="1000"/>
        <end position="1043"/>
    </location>
</feature>
<dbReference type="InterPro" id="IPR036598">
    <property type="entry name" value="GOLD_dom_sf"/>
</dbReference>
<feature type="compositionally biased region" description="Basic and acidic residues" evidence="6">
    <location>
        <begin position="1526"/>
        <end position="1537"/>
    </location>
</feature>
<dbReference type="InterPro" id="IPR011011">
    <property type="entry name" value="Znf_FYVE_PHD"/>
</dbReference>
<keyword evidence="2" id="KW-0479">Metal-binding</keyword>
<evidence type="ECO:0000256" key="3">
    <source>
        <dbReference type="ARBA" id="ARBA00022771"/>
    </source>
</evidence>
<feature type="region of interest" description="Disordered" evidence="6">
    <location>
        <begin position="1308"/>
        <end position="1330"/>
    </location>
</feature>
<accession>A0A9W6TEH7</accession>
<dbReference type="SUPFAM" id="SSF57903">
    <property type="entry name" value="FYVE/PHD zinc finger"/>
    <property type="match status" value="1"/>
</dbReference>
<dbReference type="InterPro" id="IPR033379">
    <property type="entry name" value="Acid_Pase_AS"/>
</dbReference>
<feature type="signal peptide" evidence="7">
    <location>
        <begin position="1"/>
        <end position="21"/>
    </location>
</feature>
<dbReference type="SUPFAM" id="SSF101447">
    <property type="entry name" value="Formin homology 2 domain (FH2 domain)"/>
    <property type="match status" value="2"/>
</dbReference>
<dbReference type="InterPro" id="IPR015425">
    <property type="entry name" value="FH2_Formin"/>
</dbReference>
<dbReference type="Gene3D" id="3.30.40.10">
    <property type="entry name" value="Zinc/RING finger domain, C3HC4 (zinc finger)"/>
    <property type="match status" value="1"/>
</dbReference>
<dbReference type="InterPro" id="IPR042201">
    <property type="entry name" value="FH2_Formin_sf"/>
</dbReference>
<keyword evidence="7" id="KW-0732">Signal</keyword>
<evidence type="ECO:0000256" key="2">
    <source>
        <dbReference type="ARBA" id="ARBA00022723"/>
    </source>
</evidence>
<name>A0A9W6TEH7_9STRA</name>
<comment type="similarity">
    <text evidence="1">Belongs to the histidine acid phosphatase family.</text>
</comment>
<dbReference type="InterPro" id="IPR013083">
    <property type="entry name" value="Znf_RING/FYVE/PHD"/>
</dbReference>
<dbReference type="InterPro" id="IPR019309">
    <property type="entry name" value="WASHC3"/>
</dbReference>
<keyword evidence="3" id="KW-0863">Zinc-finger</keyword>
<dbReference type="Pfam" id="PF01363">
    <property type="entry name" value="FYVE"/>
    <property type="match status" value="1"/>
</dbReference>
<dbReference type="SUPFAM" id="SSF53254">
    <property type="entry name" value="Phosphoglycerate mutase-like"/>
    <property type="match status" value="1"/>
</dbReference>
<evidence type="ECO:0000259" key="8">
    <source>
        <dbReference type="Pfam" id="PF01363"/>
    </source>
</evidence>
<feature type="region of interest" description="Disordered" evidence="6">
    <location>
        <begin position="1428"/>
        <end position="1448"/>
    </location>
</feature>
<dbReference type="CDD" id="cd07061">
    <property type="entry name" value="HP_HAP_like"/>
    <property type="match status" value="1"/>
</dbReference>
<evidence type="ECO:0000256" key="5">
    <source>
        <dbReference type="ARBA" id="ARBA00022833"/>
    </source>
</evidence>
<keyword evidence="5" id="KW-0862">Zinc</keyword>
<dbReference type="GO" id="GO:0071203">
    <property type="term" value="C:WASH complex"/>
    <property type="evidence" value="ECO:0007669"/>
    <property type="project" value="InterPro"/>
</dbReference>
<dbReference type="PROSITE" id="PS00616">
    <property type="entry name" value="HIS_ACID_PHOSPHAT_1"/>
    <property type="match status" value="1"/>
</dbReference>
<feature type="compositionally biased region" description="Polar residues" evidence="6">
    <location>
        <begin position="1435"/>
        <end position="1448"/>
    </location>
</feature>
<dbReference type="SUPFAM" id="SSF101576">
    <property type="entry name" value="Supernatant protein factor (SPF), C-terminal domain"/>
    <property type="match status" value="1"/>
</dbReference>
<dbReference type="InterPro" id="IPR000306">
    <property type="entry name" value="Znf_FYVE"/>
</dbReference>
<dbReference type="PANTHER" id="PTHR11567">
    <property type="entry name" value="ACID PHOSPHATASE-RELATED"/>
    <property type="match status" value="1"/>
</dbReference>
<dbReference type="Proteomes" id="UP001165083">
    <property type="component" value="Unassembled WGS sequence"/>
</dbReference>
<evidence type="ECO:0000256" key="4">
    <source>
        <dbReference type="ARBA" id="ARBA00022801"/>
    </source>
</evidence>
<dbReference type="EMBL" id="BSXW01000081">
    <property type="protein sequence ID" value="GMF11626.1"/>
    <property type="molecule type" value="Genomic_DNA"/>
</dbReference>
<organism evidence="10 11">
    <name type="scientific">Phytophthora lilii</name>
    <dbReference type="NCBI Taxonomy" id="2077276"/>
    <lineage>
        <taxon>Eukaryota</taxon>
        <taxon>Sar</taxon>
        <taxon>Stramenopiles</taxon>
        <taxon>Oomycota</taxon>
        <taxon>Peronosporomycetes</taxon>
        <taxon>Peronosporales</taxon>
        <taxon>Peronosporaceae</taxon>
        <taxon>Phytophthora</taxon>
    </lineage>
</organism>
<feature type="chain" id="PRO_5040738410" evidence="7">
    <location>
        <begin position="22"/>
        <end position="1798"/>
    </location>
</feature>
<evidence type="ECO:0000313" key="11">
    <source>
        <dbReference type="Proteomes" id="UP001165083"/>
    </source>
</evidence>
<evidence type="ECO:0000256" key="1">
    <source>
        <dbReference type="ARBA" id="ARBA00005375"/>
    </source>
</evidence>
<dbReference type="Gene3D" id="3.40.50.1240">
    <property type="entry name" value="Phosphoglycerate mutase-like"/>
    <property type="match status" value="1"/>
</dbReference>
<keyword evidence="4" id="KW-0378">Hydrolase</keyword>
<dbReference type="Gene3D" id="1.20.58.2220">
    <property type="entry name" value="Formin, FH2 domain"/>
    <property type="match status" value="2"/>
</dbReference>
<feature type="region of interest" description="Disordered" evidence="6">
    <location>
        <begin position="952"/>
        <end position="976"/>
    </location>
</feature>
<feature type="region of interest" description="Disordered" evidence="6">
    <location>
        <begin position="1482"/>
        <end position="1537"/>
    </location>
</feature>
<protein>
    <submittedName>
        <fullName evidence="10">Unnamed protein product</fullName>
    </submittedName>
</protein>
<evidence type="ECO:0000313" key="10">
    <source>
        <dbReference type="EMBL" id="GMF11626.1"/>
    </source>
</evidence>
<evidence type="ECO:0000259" key="9">
    <source>
        <dbReference type="Pfam" id="PF02181"/>
    </source>
</evidence>
<dbReference type="Pfam" id="PF10152">
    <property type="entry name" value="CCDC53"/>
    <property type="match status" value="1"/>
</dbReference>
<sequence length="1798" mass="199076">MRIPAILAAIASLALLKTSYAAVESNTDAATDSELVMLISLSRHGSRAPNPTVKAHCPNNLPNVESYSVPLEQLTERGMEQMESVGDHVREVYVNEKNFLSPSFNGPQDEPHFEGYFRADAANRCGQSAVSMGYGLYPEGTGPDGYPRQPIPVYMQLFENEHDFTANGPCWPVMSANNKVYTKGRAAVAIEKHKKTLEAIAGICGHEFYTGNDPVTAIKDVNDMFLFDQDEGLDPTPGLTQEFVEDISELAFQHLIERLYSTPTQITVAIGGFPQLLVRNLREGAAPNRNPESPKYLSYHGHRELMHGLGFMMGMKFNFEGLPQYNGSTPLHPASTLFFELHRTGGQTPEHFVQLFVWSPFSPRTAVKLDNCALNCPLNEFTSIIENHIQSTGPWQDICDYHPVNVPAVKTTKSMNVVANDATIVEPKEVAPTESVSALWSILTAGGLVAMGAVGAATYQRFMNRRGGSVADIPVPLAAAAEHDDDDPQECLVWQFVLQEYDVGFQLLENGAVVHDFGRFKAAEDGDATANANTIVQPIPLQFDDQEPTMEGTFDEIKGGSVYTLRWDNSYSLMRHKQVQYRFLVTSKRAVAAAELAVQESQSRSQRRARRAAAGLPLPHLAKKLARERAMTDEERKRENERVAAHFEQAVMDMVSIFIAKPDSPLHEGAVRPFIVALEAVLCNGIKKLLFLQQNLTKRRVVVEKYYEPKALLYKYEDARRLASFLSALNGVKFLLAEYPPDECTDAEREPFPRNLRQCAPEAPLFGNEMSFQDGLDGDSSVVKFIEEDPDKIKHLENCTLPRYLLHGQPFQDIIVGRSSTELHLVSGADNDTIVLAQLKVHTQDIDLSITTHDGIDITKPLRVSATDEWVELIVRLRSSPGKRMKVKLDNSYAMVRSKQVQIRCVSVNAPAYTDAWEGCVEMAQSISWTHPSRAGRERCAKYMATLQQQEETEVTLQRKQENGAPGDNNQEKDDGIMGFRSSLLSKPVSYIVGGLLSVDGAAQSCDQCLTPFSFFSRQHECPCCRKIVCIQCSRHHVQLDGKGPHLKRKRIASTKGKGGQDGGERAEYSALRKDPSMDKYFKMLNFGVPSSGVAQKMAQDEMSPEKIAIFVAGPDGSNVSTLETKKANETIWARVTERRKTAPITLSPQDFQELEYLFGNPTAASPSQSKVKNAKKAKFSALDSRRSNNISIGLSQFKSVGGAEAILKALKNCDFEFLTIERLTNLQDIAPNSVEVKRYTNFRGSRSRLEPSEIFLVEMCEISRVTEKHEITKLEQEIKEDMVEDLKRFNKAEALRKRRFEAQTLKRNHPQPAFTHASGTQNGNGGPRNAMLEAIQQRGAFQTAEAGIATMNPHAATLAAIRSHGGARNDDGAEGNLRASVLSAIRSRRTTDRKDGKSVEEIGDASPSASNTRTAILNTIRDQHRNLQEDHGHSSQSQVSHPVDTRSSLLSAIRQHKQPTSDSSSGHPGPRSALLASIEQHRRHTSVEIDDGAGENPQSGGPQAALLAAIRQRSKPSQEGQSVANDDRSSTSEAFEPRQYKVESKFVSIMRERLMNIKAAFEDVEMELESMHSVWDGTARYLAEDPTGSSSEYVFGLLNRFLLDVKVAKTLLFRKGLSFASEANALLPHAYVGSTVVTRFGSGVITALRVADKRIEVKYPWSREAYLAPSSILSVGSLVRCRQWGVGIIRETCYDVGFCDVRFSFGYGKVRVEELSLETSSNRDDLRLNLLRNGFYMGDPVVTPFGCGRVQSIRGNPRSPGAVLSVGLLSSEPDIYGSERVCTAVAFVPANHVKRNY</sequence>
<feature type="compositionally biased region" description="Polar residues" evidence="6">
    <location>
        <begin position="1516"/>
        <end position="1525"/>
    </location>
</feature>
<feature type="region of interest" description="Disordered" evidence="6">
    <location>
        <begin position="1454"/>
        <end position="1473"/>
    </location>
</feature>
<feature type="region of interest" description="Disordered" evidence="6">
    <location>
        <begin position="1389"/>
        <end position="1414"/>
    </location>
</feature>
<comment type="caution">
    <text evidence="10">The sequence shown here is derived from an EMBL/GenBank/DDBJ whole genome shotgun (WGS) entry which is preliminary data.</text>
</comment>
<evidence type="ECO:0000256" key="7">
    <source>
        <dbReference type="SAM" id="SignalP"/>
    </source>
</evidence>
<dbReference type="GO" id="GO:0008270">
    <property type="term" value="F:zinc ion binding"/>
    <property type="evidence" value="ECO:0007669"/>
    <property type="project" value="UniProtKB-KW"/>
</dbReference>
<dbReference type="GO" id="GO:0016791">
    <property type="term" value="F:phosphatase activity"/>
    <property type="evidence" value="ECO:0007669"/>
    <property type="project" value="TreeGrafter"/>
</dbReference>
<dbReference type="InterPro" id="IPR050645">
    <property type="entry name" value="Histidine_acid_phosphatase"/>
</dbReference>
<dbReference type="InterPro" id="IPR029033">
    <property type="entry name" value="His_PPase_superfam"/>
</dbReference>
<feature type="domain" description="FH2" evidence="9">
    <location>
        <begin position="1123"/>
        <end position="1289"/>
    </location>
</feature>
<evidence type="ECO:0000256" key="6">
    <source>
        <dbReference type="SAM" id="MobiDB-lite"/>
    </source>
</evidence>